<dbReference type="Proteomes" id="UP000250321">
    <property type="component" value="Unassembled WGS sequence"/>
</dbReference>
<evidence type="ECO:0000256" key="7">
    <source>
        <dbReference type="RuleBase" id="RU000363"/>
    </source>
</evidence>
<evidence type="ECO:0000256" key="4">
    <source>
        <dbReference type="PIRSR" id="PIRSR605002-1"/>
    </source>
</evidence>
<protein>
    <recommendedName>
        <fullName evidence="8">Short-chain dehydrogenase/reductase</fullName>
        <ecNumber evidence="8">1.1.1.-</ecNumber>
    </recommendedName>
</protein>
<dbReference type="InterPro" id="IPR020904">
    <property type="entry name" value="Sc_DH/Rdtase_CS"/>
</dbReference>
<dbReference type="EC" id="1.1.1.-" evidence="8"/>
<name>A0A314U5M3_PRUYE</name>
<dbReference type="InterPro" id="IPR036412">
    <property type="entry name" value="HAD-like_sf"/>
</dbReference>
<evidence type="ECO:0000313" key="9">
    <source>
        <dbReference type="EMBL" id="PQM32673.1"/>
    </source>
</evidence>
<evidence type="ECO:0000256" key="3">
    <source>
        <dbReference type="ARBA" id="ARBA00023002"/>
    </source>
</evidence>
<feature type="active site" description="Nucleophile" evidence="4">
    <location>
        <position position="13"/>
    </location>
</feature>
<evidence type="ECO:0000313" key="10">
    <source>
        <dbReference type="Proteomes" id="UP000250321"/>
    </source>
</evidence>
<evidence type="ECO:0000256" key="6">
    <source>
        <dbReference type="PIRSR" id="PIRSR605002-3"/>
    </source>
</evidence>
<dbReference type="GO" id="GO:0004615">
    <property type="term" value="F:phosphomannomutase activity"/>
    <property type="evidence" value="ECO:0007669"/>
    <property type="project" value="InterPro"/>
</dbReference>
<dbReference type="SUPFAM" id="SSF56784">
    <property type="entry name" value="HAD-like"/>
    <property type="match status" value="1"/>
</dbReference>
<dbReference type="PANTHER" id="PTHR43490:SF98">
    <property type="entry name" value="OS02G0640600 PROTEIN"/>
    <property type="match status" value="1"/>
</dbReference>
<accession>A0A314U5M3</accession>
<keyword evidence="6" id="KW-0460">Magnesium</keyword>
<feature type="active site" description="Proton donor/acceptor" evidence="4">
    <location>
        <position position="15"/>
    </location>
</feature>
<dbReference type="InterPro" id="IPR002347">
    <property type="entry name" value="SDR_fam"/>
</dbReference>
<dbReference type="AlphaFoldDB" id="A0A314U5M3"/>
<feature type="binding site" evidence="6">
    <location>
        <position position="13"/>
    </location>
    <ligand>
        <name>Mg(2+)</name>
        <dbReference type="ChEBI" id="CHEBI:18420"/>
        <label>1</label>
    </ligand>
</feature>
<dbReference type="InterPro" id="IPR036291">
    <property type="entry name" value="NAD(P)-bd_dom_sf"/>
</dbReference>
<dbReference type="GO" id="GO:0009298">
    <property type="term" value="P:GDP-mannose biosynthetic process"/>
    <property type="evidence" value="ECO:0007669"/>
    <property type="project" value="InterPro"/>
</dbReference>
<keyword evidence="3 8" id="KW-0560">Oxidoreductase</keyword>
<dbReference type="InterPro" id="IPR045313">
    <property type="entry name" value="CBR1-like"/>
</dbReference>
<dbReference type="Gene3D" id="3.40.50.720">
    <property type="entry name" value="NAD(P)-binding Rossmann-like Domain"/>
    <property type="match status" value="1"/>
</dbReference>
<feature type="binding site" evidence="5">
    <location>
        <position position="22"/>
    </location>
    <ligand>
        <name>alpha-D-mannose 1-phosphate</name>
        <dbReference type="ChEBI" id="CHEBI:58409"/>
    </ligand>
</feature>
<dbReference type="Pfam" id="PF00106">
    <property type="entry name" value="adh_short"/>
    <property type="match status" value="2"/>
</dbReference>
<keyword evidence="6" id="KW-0479">Metal-binding</keyword>
<evidence type="ECO:0000256" key="8">
    <source>
        <dbReference type="RuleBase" id="RU369024"/>
    </source>
</evidence>
<evidence type="ECO:0000256" key="1">
    <source>
        <dbReference type="ARBA" id="ARBA00006484"/>
    </source>
</evidence>
<dbReference type="SUPFAM" id="SSF51735">
    <property type="entry name" value="NAD(P)-binding Rossmann-fold domains"/>
    <property type="match status" value="1"/>
</dbReference>
<comment type="caution">
    <text evidence="9">The sequence shown here is derived from an EMBL/GenBank/DDBJ whole genome shotgun (WGS) entry which is preliminary data.</text>
</comment>
<organism evidence="9 10">
    <name type="scientific">Prunus yedoensis var. nudiflora</name>
    <dbReference type="NCBI Taxonomy" id="2094558"/>
    <lineage>
        <taxon>Eukaryota</taxon>
        <taxon>Viridiplantae</taxon>
        <taxon>Streptophyta</taxon>
        <taxon>Embryophyta</taxon>
        <taxon>Tracheophyta</taxon>
        <taxon>Spermatophyta</taxon>
        <taxon>Magnoliopsida</taxon>
        <taxon>eudicotyledons</taxon>
        <taxon>Gunneridae</taxon>
        <taxon>Pentapetalae</taxon>
        <taxon>rosids</taxon>
        <taxon>fabids</taxon>
        <taxon>Rosales</taxon>
        <taxon>Rosaceae</taxon>
        <taxon>Amygdaloideae</taxon>
        <taxon>Amygdaleae</taxon>
        <taxon>Prunus</taxon>
    </lineage>
</organism>
<dbReference type="EMBL" id="PJQY01004001">
    <property type="protein sequence ID" value="PQM32673.1"/>
    <property type="molecule type" value="Genomic_DNA"/>
</dbReference>
<dbReference type="GO" id="GO:0016616">
    <property type="term" value="F:oxidoreductase activity, acting on the CH-OH group of donors, NAD or NADP as acceptor"/>
    <property type="evidence" value="ECO:0007669"/>
    <property type="project" value="InterPro"/>
</dbReference>
<dbReference type="GO" id="GO:0016020">
    <property type="term" value="C:membrane"/>
    <property type="evidence" value="ECO:0007669"/>
    <property type="project" value="TreeGrafter"/>
</dbReference>
<evidence type="ECO:0000256" key="2">
    <source>
        <dbReference type="ARBA" id="ARBA00022857"/>
    </source>
</evidence>
<dbReference type="FunFam" id="3.40.50.720:FF:000312">
    <property type="entry name" value="(+)-neomenthol dehydrogenase"/>
    <property type="match status" value="1"/>
</dbReference>
<comment type="cofactor">
    <cofactor evidence="6">
        <name>Mg(2+)</name>
        <dbReference type="ChEBI" id="CHEBI:18420"/>
    </cofactor>
</comment>
<dbReference type="PANTHER" id="PTHR43490">
    <property type="entry name" value="(+)-NEOMENTHOL DEHYDROGENASE"/>
    <property type="match status" value="1"/>
</dbReference>
<keyword evidence="10" id="KW-1185">Reference proteome</keyword>
<dbReference type="STRING" id="2094558.A0A314U5M3"/>
<reference evidence="9 10" key="1">
    <citation type="submission" date="2018-02" db="EMBL/GenBank/DDBJ databases">
        <title>Draft genome of wild Prunus yedoensis var. nudiflora.</title>
        <authorList>
            <person name="Baek S."/>
            <person name="Kim J.-H."/>
            <person name="Choi K."/>
            <person name="Kim G.-B."/>
            <person name="Cho A."/>
            <person name="Jang H."/>
            <person name="Shin C.-H."/>
            <person name="Yu H.-J."/>
            <person name="Mun J.-H."/>
        </authorList>
    </citation>
    <scope>NUCLEOTIDE SEQUENCE [LARGE SCALE GENOMIC DNA]</scope>
    <source>
        <strain evidence="10">cv. Jeju island</strain>
        <tissue evidence="9">Leaf</tissue>
    </source>
</reference>
<comment type="similarity">
    <text evidence="1 7">Belongs to the short-chain dehydrogenases/reductases (SDR) family.</text>
</comment>
<sequence>MAVRKPGVIALFDVDGTLTAPRKAVTPEMLGFIRELRKAVTVGIVGGSDLSKITEQLGWTVVTGANKGIGFGTVKQLASNGVTVVLTARDEKRGLEAVDKLKEFGLSDLVVFHQLDVTDPSSVTSLADFVKTQFGKLDILVNNAGIIGNQINPEDFRSAVSVKNNEEIRWSEIPTTPNYKLAEECLKTNYYGTKRVTEALLPLLQLSDSPRIVNVSSGVSKLVIFPNGWAKEVLSDAESLTEERIDAVLAELLEDLKQGLVENKSWPTIFPPYTVSKAAVNAYTRILAKKYPNFYINCVCPGFVNTDINFNIGTLTIEEGAESLVRLALLPSGGPTGHFFLRKEATSF</sequence>
<dbReference type="OrthoDB" id="1933717at2759"/>
<keyword evidence="2 8" id="KW-0521">NADP</keyword>
<dbReference type="GO" id="GO:0046872">
    <property type="term" value="F:metal ion binding"/>
    <property type="evidence" value="ECO:0007669"/>
    <property type="project" value="UniProtKB-KW"/>
</dbReference>
<gene>
    <name evidence="9" type="ORF">Pyn_28689</name>
</gene>
<proteinExistence type="inferred from homology"/>
<dbReference type="CDD" id="cd05324">
    <property type="entry name" value="carb_red_PTCR-like_SDR_c"/>
    <property type="match status" value="1"/>
</dbReference>
<evidence type="ECO:0000256" key="5">
    <source>
        <dbReference type="PIRSR" id="PIRSR605002-2"/>
    </source>
</evidence>
<dbReference type="PRINTS" id="PR00080">
    <property type="entry name" value="SDRFAMILY"/>
</dbReference>
<dbReference type="PRINTS" id="PR00081">
    <property type="entry name" value="GDHRDH"/>
</dbReference>
<dbReference type="PROSITE" id="PS00061">
    <property type="entry name" value="ADH_SHORT"/>
    <property type="match status" value="1"/>
</dbReference>
<feature type="binding site" evidence="6">
    <location>
        <position position="15"/>
    </location>
    <ligand>
        <name>Mg(2+)</name>
        <dbReference type="ChEBI" id="CHEBI:18420"/>
        <label>1</label>
    </ligand>
</feature>